<protein>
    <submittedName>
        <fullName evidence="1">Uncharacterized protein</fullName>
    </submittedName>
</protein>
<dbReference type="AlphaFoldDB" id="A0A445C8V5"/>
<keyword evidence="2" id="KW-1185">Reference proteome</keyword>
<evidence type="ECO:0000313" key="1">
    <source>
        <dbReference type="EMBL" id="RYR47386.1"/>
    </source>
</evidence>
<evidence type="ECO:0000313" key="2">
    <source>
        <dbReference type="Proteomes" id="UP000289738"/>
    </source>
</evidence>
<dbReference type="Gramene" id="arahy.Tifrunner.gnm2.ann2.Ah17g481100.1">
    <property type="protein sequence ID" value="arahy.Tifrunner.gnm2.ann2.Ah17g481100.1-CDS"/>
    <property type="gene ID" value="arahy.Tifrunner.gnm2.ann2.Ah17g481100"/>
</dbReference>
<reference evidence="1 2" key="1">
    <citation type="submission" date="2019-01" db="EMBL/GenBank/DDBJ databases">
        <title>Sequencing of cultivated peanut Arachis hypogaea provides insights into genome evolution and oil improvement.</title>
        <authorList>
            <person name="Chen X."/>
        </authorList>
    </citation>
    <scope>NUCLEOTIDE SEQUENCE [LARGE SCALE GENOMIC DNA]</scope>
    <source>
        <strain evidence="2">cv. Fuhuasheng</strain>
        <tissue evidence="1">Leaves</tissue>
    </source>
</reference>
<dbReference type="EMBL" id="SDMP01000007">
    <property type="protein sequence ID" value="RYR47386.1"/>
    <property type="molecule type" value="Genomic_DNA"/>
</dbReference>
<sequence>MLTALARLNDVDGAEMIFEEFGVSKYMLRHQDSECDDECTLKEWLLKSRNELGGSIWDRLAYGYYRNSDMDNAIQTMKKAILADQPKLT</sequence>
<proteinExistence type="predicted"/>
<name>A0A445C8V5_ARAHY</name>
<comment type="caution">
    <text evidence="1">The sequence shown here is derived from an EMBL/GenBank/DDBJ whole genome shotgun (WGS) entry which is preliminary data.</text>
</comment>
<accession>A0A445C8V5</accession>
<organism evidence="1 2">
    <name type="scientific">Arachis hypogaea</name>
    <name type="common">Peanut</name>
    <dbReference type="NCBI Taxonomy" id="3818"/>
    <lineage>
        <taxon>Eukaryota</taxon>
        <taxon>Viridiplantae</taxon>
        <taxon>Streptophyta</taxon>
        <taxon>Embryophyta</taxon>
        <taxon>Tracheophyta</taxon>
        <taxon>Spermatophyta</taxon>
        <taxon>Magnoliopsida</taxon>
        <taxon>eudicotyledons</taxon>
        <taxon>Gunneridae</taxon>
        <taxon>Pentapetalae</taxon>
        <taxon>rosids</taxon>
        <taxon>fabids</taxon>
        <taxon>Fabales</taxon>
        <taxon>Fabaceae</taxon>
        <taxon>Papilionoideae</taxon>
        <taxon>50 kb inversion clade</taxon>
        <taxon>dalbergioids sensu lato</taxon>
        <taxon>Dalbergieae</taxon>
        <taxon>Pterocarpus clade</taxon>
        <taxon>Arachis</taxon>
    </lineage>
</organism>
<dbReference type="Proteomes" id="UP000289738">
    <property type="component" value="Chromosome A07"/>
</dbReference>
<gene>
    <name evidence="1" type="ORF">Ahy_A07g033316</name>
</gene>